<evidence type="ECO:0000313" key="3">
    <source>
        <dbReference type="Proteomes" id="UP000192140"/>
    </source>
</evidence>
<accession>A0A1S7U7X5</accession>
<dbReference type="EMBL" id="FCNP01000049">
    <property type="protein sequence ID" value="CVI62949.1"/>
    <property type="molecule type" value="Genomic_DNA"/>
</dbReference>
<reference evidence="2" key="1">
    <citation type="submission" date="2016-01" db="EMBL/GenBank/DDBJ databases">
        <authorList>
            <person name="Regsiter A."/>
            <person name="william w."/>
        </authorList>
    </citation>
    <scope>NUCLEOTIDE SEQUENCE</scope>
    <source>
        <strain evidence="2">NCPPB 1641</strain>
    </source>
</reference>
<dbReference type="AlphaFoldDB" id="A0A1S7U7X5"/>
<evidence type="ECO:0000256" key="1">
    <source>
        <dbReference type="SAM" id="MobiDB-lite"/>
    </source>
</evidence>
<sequence>MVAAISMLRDISVTCRIITYITEGLFSSAPPFESAEGERHSKKIGPLVNQGPVRCEGQ</sequence>
<name>A0A1S7U7X5_9HYPH</name>
<evidence type="ECO:0000313" key="2">
    <source>
        <dbReference type="EMBL" id="CVI62949.1"/>
    </source>
</evidence>
<dbReference type="Proteomes" id="UP000192140">
    <property type="component" value="Unassembled WGS sequence"/>
</dbReference>
<protein>
    <submittedName>
        <fullName evidence="2">Uncharacterized protein</fullName>
    </submittedName>
</protein>
<gene>
    <name evidence="2" type="ORF">AGR7A_pAt20033</name>
</gene>
<organism evidence="2 3">
    <name type="scientific">Agrobacterium deltaense NCPPB 1641</name>
    <dbReference type="NCBI Taxonomy" id="1183425"/>
    <lineage>
        <taxon>Bacteria</taxon>
        <taxon>Pseudomonadati</taxon>
        <taxon>Pseudomonadota</taxon>
        <taxon>Alphaproteobacteria</taxon>
        <taxon>Hyphomicrobiales</taxon>
        <taxon>Rhizobiaceae</taxon>
        <taxon>Rhizobium/Agrobacterium group</taxon>
        <taxon>Agrobacterium</taxon>
    </lineage>
</organism>
<keyword evidence="3" id="KW-1185">Reference proteome</keyword>
<comment type="caution">
    <text evidence="2">The sequence shown here is derived from an EMBL/GenBank/DDBJ whole genome shotgun (WGS) entry which is preliminary data.</text>
</comment>
<proteinExistence type="predicted"/>
<feature type="region of interest" description="Disordered" evidence="1">
    <location>
        <begin position="36"/>
        <end position="58"/>
    </location>
</feature>